<accession>A0A1G1TFN8</accession>
<evidence type="ECO:0000313" key="2">
    <source>
        <dbReference type="EMBL" id="OGX89687.1"/>
    </source>
</evidence>
<reference evidence="2 3" key="1">
    <citation type="submission" date="2016-08" db="EMBL/GenBank/DDBJ databases">
        <title>Hymenobacter coccineus sp. nov., Hymenobacter lapidarius sp. nov. and Hymenobacter glacialis sp. nov., isolated from Antarctic soil.</title>
        <authorList>
            <person name="Sedlacek I."/>
            <person name="Kralova S."/>
            <person name="Kyrova K."/>
            <person name="Maslanova I."/>
            <person name="Stankova E."/>
            <person name="Vrbovska V."/>
            <person name="Nemec M."/>
            <person name="Bartak M."/>
            <person name="Svec P."/>
            <person name="Busse H.-J."/>
            <person name="Pantucek R."/>
        </authorList>
    </citation>
    <scope>NUCLEOTIDE SEQUENCE [LARGE SCALE GENOMIC DNA]</scope>
    <source>
        <strain evidence="2 3">CCM 8649</strain>
    </source>
</reference>
<feature type="compositionally biased region" description="Gly residues" evidence="1">
    <location>
        <begin position="452"/>
        <end position="462"/>
    </location>
</feature>
<name>A0A1G1TFN8_9BACT</name>
<dbReference type="Proteomes" id="UP000177506">
    <property type="component" value="Unassembled WGS sequence"/>
</dbReference>
<evidence type="ECO:0000256" key="1">
    <source>
        <dbReference type="SAM" id="MobiDB-lite"/>
    </source>
</evidence>
<sequence length="488" mass="49727">MRAAVNNTSSLSGNSNTVTVVENRSVAAPVARGPLVAGGAAVSGTSAEAVGSTITVAKAGTSIGTTTVQSNGTWSLTGLASTVLTTGSVITATVQPTGYPSSAASNSVTVQAATTVTPTITGAYSEGGTTVTGTLNAAAPANTVLTLYEDDAAIGTVALATGTTSWTVTLSNATGAPALYAGGVLVASAAESGKTAGPNSNAVTVGCSTLTAGNSVTVDRNPVCENDVVTVTINNSQDGIIYTLRNDANGQALGTSRTGNGGAITIPTSPLTASVVIRIEALSLGATNCTQVLTAKPAITVYALPANSLALSATPTTVCRNSSATVLVGNSQTGVRYQLRNNNTNTDAGSPVDGTGGTLSLPTGPVTATTTYSVLATDVTHPHQLLALRQRQHHDYGRLPGRLLVAKFLQRRSGHRRQGTRHRDGCRRQHHQCSVGQWHRLAPQHEPANQWPGGGNGGGGPGRLHLPSDDYRRGGQRHHAERCRYRGR</sequence>
<feature type="region of interest" description="Disordered" evidence="1">
    <location>
        <begin position="412"/>
        <end position="431"/>
    </location>
</feature>
<keyword evidence="3" id="KW-1185">Reference proteome</keyword>
<dbReference type="EMBL" id="MDZA01000266">
    <property type="protein sequence ID" value="OGX89687.1"/>
    <property type="molecule type" value="Genomic_DNA"/>
</dbReference>
<evidence type="ECO:0000313" key="3">
    <source>
        <dbReference type="Proteomes" id="UP000177506"/>
    </source>
</evidence>
<comment type="caution">
    <text evidence="2">The sequence shown here is derived from an EMBL/GenBank/DDBJ whole genome shotgun (WGS) entry which is preliminary data.</text>
</comment>
<dbReference type="AlphaFoldDB" id="A0A1G1TFN8"/>
<feature type="compositionally biased region" description="Basic residues" evidence="1">
    <location>
        <begin position="474"/>
        <end position="488"/>
    </location>
</feature>
<protein>
    <recommendedName>
        <fullName evidence="4">Bacterial Ig domain-containing protein</fullName>
    </recommendedName>
</protein>
<feature type="region of interest" description="Disordered" evidence="1">
    <location>
        <begin position="445"/>
        <end position="488"/>
    </location>
</feature>
<evidence type="ECO:0008006" key="4">
    <source>
        <dbReference type="Google" id="ProtNLM"/>
    </source>
</evidence>
<organism evidence="2 3">
    <name type="scientific">Hymenobacter coccineus</name>
    <dbReference type="NCBI Taxonomy" id="1908235"/>
    <lineage>
        <taxon>Bacteria</taxon>
        <taxon>Pseudomonadati</taxon>
        <taxon>Bacteroidota</taxon>
        <taxon>Cytophagia</taxon>
        <taxon>Cytophagales</taxon>
        <taxon>Hymenobacteraceae</taxon>
        <taxon>Hymenobacter</taxon>
    </lineage>
</organism>
<gene>
    <name evidence="2" type="ORF">BEN49_08780</name>
</gene>
<feature type="region of interest" description="Disordered" evidence="1">
    <location>
        <begin position="341"/>
        <end position="363"/>
    </location>
</feature>
<proteinExistence type="predicted"/>